<dbReference type="KEGG" id="bbe:BBR47_34490"/>
<dbReference type="STRING" id="358681.BBR47_34490"/>
<name>C0ZF67_BREBN</name>
<keyword evidence="2" id="KW-1185">Reference proteome</keyword>
<evidence type="ECO:0000313" key="1">
    <source>
        <dbReference type="EMBL" id="BAH44426.1"/>
    </source>
</evidence>
<dbReference type="Proteomes" id="UP000001877">
    <property type="component" value="Chromosome"/>
</dbReference>
<dbReference type="AlphaFoldDB" id="C0ZF67"/>
<organism evidence="1 2">
    <name type="scientific">Brevibacillus brevis (strain 47 / JCM 6285 / NBRC 100599)</name>
    <dbReference type="NCBI Taxonomy" id="358681"/>
    <lineage>
        <taxon>Bacteria</taxon>
        <taxon>Bacillati</taxon>
        <taxon>Bacillota</taxon>
        <taxon>Bacilli</taxon>
        <taxon>Bacillales</taxon>
        <taxon>Paenibacillaceae</taxon>
        <taxon>Brevibacillus</taxon>
    </lineage>
</organism>
<protein>
    <submittedName>
        <fullName evidence="1">Uncharacterized protein</fullName>
    </submittedName>
</protein>
<reference evidence="1 2" key="1">
    <citation type="submission" date="2005-03" db="EMBL/GenBank/DDBJ databases">
        <title>Brevibacillus brevis strain 47, complete genome.</title>
        <authorList>
            <person name="Hosoyama A."/>
            <person name="Yamada R."/>
            <person name="Hongo Y."/>
            <person name="Terui Y."/>
            <person name="Ankai A."/>
            <person name="Masuyama W."/>
            <person name="Sekiguchi M."/>
            <person name="Takeda T."/>
            <person name="Asano K."/>
            <person name="Ohji S."/>
            <person name="Ichikawa N."/>
            <person name="Narita S."/>
            <person name="Aoki N."/>
            <person name="Miura H."/>
            <person name="Matsushita S."/>
            <person name="Sekigawa T."/>
            <person name="Yamagata H."/>
            <person name="Yoshikawa H."/>
            <person name="Udaka S."/>
            <person name="Tanikawa S."/>
            <person name="Fujita N."/>
        </authorList>
    </citation>
    <scope>NUCLEOTIDE SEQUENCE [LARGE SCALE GENOMIC DNA]</scope>
    <source>
        <strain evidence="2">47 / JCM 6285 / NBRC 100599</strain>
    </source>
</reference>
<gene>
    <name evidence="1" type="ordered locus">BBR47_34490</name>
</gene>
<dbReference type="HOGENOM" id="CLU_2218013_0_0_9"/>
<sequence length="106" mass="11885">MSSAKKEQNFFYEINGIRLLQLKLPYDIFIYGVEIARPPIPATVLPMAELLGTCGEAEVRITKTIFEGGVKYGSNFDETIARGWCTLRSPNSSLEPENGSLYLHRT</sequence>
<evidence type="ECO:0000313" key="2">
    <source>
        <dbReference type="Proteomes" id="UP000001877"/>
    </source>
</evidence>
<accession>C0ZF67</accession>
<dbReference type="EMBL" id="AP008955">
    <property type="protein sequence ID" value="BAH44426.1"/>
    <property type="molecule type" value="Genomic_DNA"/>
</dbReference>
<proteinExistence type="predicted"/>